<feature type="region of interest" description="Disordered" evidence="1">
    <location>
        <begin position="1"/>
        <end position="87"/>
    </location>
</feature>
<dbReference type="Pfam" id="PF13516">
    <property type="entry name" value="LRR_6"/>
    <property type="match status" value="5"/>
</dbReference>
<evidence type="ECO:0000313" key="2">
    <source>
        <dbReference type="EMBL" id="KAL2918680.1"/>
    </source>
</evidence>
<feature type="compositionally biased region" description="Low complexity" evidence="1">
    <location>
        <begin position="17"/>
        <end position="44"/>
    </location>
</feature>
<accession>A0ABR4NGL1</accession>
<dbReference type="Proteomes" id="UP001527925">
    <property type="component" value="Unassembled WGS sequence"/>
</dbReference>
<reference evidence="2 3" key="1">
    <citation type="submission" date="2023-09" db="EMBL/GenBank/DDBJ databases">
        <title>Pangenome analysis of Batrachochytrium dendrobatidis and related Chytrids.</title>
        <authorList>
            <person name="Yacoub M.N."/>
            <person name="Stajich J.E."/>
            <person name="James T.Y."/>
        </authorList>
    </citation>
    <scope>NUCLEOTIDE SEQUENCE [LARGE SCALE GENOMIC DNA]</scope>
    <source>
        <strain evidence="2 3">JEL0888</strain>
    </source>
</reference>
<evidence type="ECO:0000313" key="3">
    <source>
        <dbReference type="Proteomes" id="UP001527925"/>
    </source>
</evidence>
<feature type="compositionally biased region" description="Low complexity" evidence="1">
    <location>
        <begin position="67"/>
        <end position="84"/>
    </location>
</feature>
<organism evidence="2 3">
    <name type="scientific">Polyrhizophydium stewartii</name>
    <dbReference type="NCBI Taxonomy" id="2732419"/>
    <lineage>
        <taxon>Eukaryota</taxon>
        <taxon>Fungi</taxon>
        <taxon>Fungi incertae sedis</taxon>
        <taxon>Chytridiomycota</taxon>
        <taxon>Chytridiomycota incertae sedis</taxon>
        <taxon>Chytridiomycetes</taxon>
        <taxon>Rhizophydiales</taxon>
        <taxon>Rhizophydiales incertae sedis</taxon>
        <taxon>Polyrhizophydium</taxon>
    </lineage>
</organism>
<dbReference type="InterPro" id="IPR032675">
    <property type="entry name" value="LRR_dom_sf"/>
</dbReference>
<dbReference type="InterPro" id="IPR001611">
    <property type="entry name" value="Leu-rich_rpt"/>
</dbReference>
<gene>
    <name evidence="2" type="ORF">HK105_201514</name>
</gene>
<name>A0ABR4NGL1_9FUNG</name>
<protein>
    <recommendedName>
        <fullName evidence="4">T-complex-associated testis-expressed protein 1</fullName>
    </recommendedName>
</protein>
<sequence length="629" mass="66242">MSDPTDETEQVAPLPDAAGSSVAQQSSTAQATAQSAPAASTTTTVPRDDSRKQVPNVSAAEHSARMASPPDTAAGTTADSGTSGLSKKERIAANRRIIAEDPEWNLAPIERLSDLCVRMIVANFEKKPILKGIPDKYRDRIIAAVSIDIPLHIAAPLIPDESYWQRRSKTRFKLANVQEHGGSWKRLFFELYLRDRIETFVPRRDPSTTVLAAAVAAAAASGSPEMPLSDNDPMKQLLSEIKLGEPFVNRIHLRQLKPSEVLHDASAGAGASTAAAGAGAAASMASGQNAAAAAGAGDSDPFKETQKELLSKANDTHPDHVDLSLVLDQLVNLKDFNVYYGVKDCGINFSWTYFGMTLNDSLRLSAALRRSQLQRLVVQASAIEDDRCRLICSALLSNTSLVSLGRRNADLSHNKIGDSGARGLAKVLAAPTTALRHLRLSNNKIGQAGAQNIGKALGVNKSLVSLDLRLNHLGDGGGHAMCAALARNKHLQEIDLSGNGLGAKFVTALCALLRRNGPSLVSLDVSCNKLGNHGHTVALEGAAGAAILANASATAAAAAAAAAGSPMPPKEVGLFGATHGNIDGDLAGKMIFEAISQNKYVTKLDLRMTDLSPEFLVAIQGIINENGLI</sequence>
<dbReference type="InterPro" id="IPR052394">
    <property type="entry name" value="LRR-containing"/>
</dbReference>
<dbReference type="PANTHER" id="PTHR24114:SF2">
    <property type="entry name" value="F-BOX DOMAIN-CONTAINING PROTEIN-RELATED"/>
    <property type="match status" value="1"/>
</dbReference>
<proteinExistence type="predicted"/>
<dbReference type="SUPFAM" id="SSF52047">
    <property type="entry name" value="RNI-like"/>
    <property type="match status" value="1"/>
</dbReference>
<dbReference type="PANTHER" id="PTHR24114">
    <property type="entry name" value="LEUCINE RICH REPEAT FAMILY PROTEIN"/>
    <property type="match status" value="1"/>
</dbReference>
<comment type="caution">
    <text evidence="2">The sequence shown here is derived from an EMBL/GenBank/DDBJ whole genome shotgun (WGS) entry which is preliminary data.</text>
</comment>
<dbReference type="Gene3D" id="3.80.10.10">
    <property type="entry name" value="Ribonuclease Inhibitor"/>
    <property type="match status" value="2"/>
</dbReference>
<keyword evidence="3" id="KW-1185">Reference proteome</keyword>
<dbReference type="SMART" id="SM00368">
    <property type="entry name" value="LRR_RI"/>
    <property type="match status" value="6"/>
</dbReference>
<evidence type="ECO:0008006" key="4">
    <source>
        <dbReference type="Google" id="ProtNLM"/>
    </source>
</evidence>
<dbReference type="EMBL" id="JADGIZ020000005">
    <property type="protein sequence ID" value="KAL2918680.1"/>
    <property type="molecule type" value="Genomic_DNA"/>
</dbReference>
<evidence type="ECO:0000256" key="1">
    <source>
        <dbReference type="SAM" id="MobiDB-lite"/>
    </source>
</evidence>